<dbReference type="GeneID" id="85486037"/>
<dbReference type="InterPro" id="IPR001173">
    <property type="entry name" value="Glyco_trans_2-like"/>
</dbReference>
<dbReference type="InterPro" id="IPR029044">
    <property type="entry name" value="Nucleotide-diphossugar_trans"/>
</dbReference>
<evidence type="ECO:0000313" key="5">
    <source>
        <dbReference type="Proteomes" id="UP000182054"/>
    </source>
</evidence>
<sequence>MTDRRSVAALRTPLGTTVPGNRWDLLDGVEAAAVSVSVVVPYYRQQSQLTMVLAALERQDFPRDRLEVIVADDGSPEPPRVECALPVTVVRQEDRGFRAAAARNLGAAAATGDVLCFLDADTVPEPGYVRALARLPSLVPDALTVGRRRHADLTALGRLPAPGDPLLDEPGWLVDAYRGSRDLLDADDRSYRHVISAVMCCRRTFFDEIGGFDESFTAYGGEDWELAHRAWLAGAVLAHVPAAVAWHDGPDWAGRPDDRRRDAKNGEAMSLAPLITDPAARRHGVRYAVPDVTAVVHSEGHTAASLLVTVGSVLRHGDVTVWVDGAEASSFVATWGIDDPRVRIGLLDAAETTRSRFAVEVRGRAVFGEKAFALLAEVGAGGSVRCTLPDGASVTHETWRARRRARRWASALGVDEDAALAMLFGTHSVDGDAVDVTTGPLRPDLSW</sequence>
<dbReference type="Proteomes" id="UP000182054">
    <property type="component" value="Unassembled WGS sequence"/>
</dbReference>
<evidence type="ECO:0000259" key="2">
    <source>
        <dbReference type="Pfam" id="PF00535"/>
    </source>
</evidence>
<dbReference type="AlphaFoldDB" id="A0A1I0TKF3"/>
<dbReference type="Pfam" id="PF00535">
    <property type="entry name" value="Glycos_transf_2"/>
    <property type="match status" value="1"/>
</dbReference>
<keyword evidence="4" id="KW-0328">Glycosyltransferase</keyword>
<dbReference type="InterPro" id="IPR050834">
    <property type="entry name" value="Glycosyltransf_2"/>
</dbReference>
<dbReference type="InterPro" id="IPR027791">
    <property type="entry name" value="Galactosyl_T_C"/>
</dbReference>
<dbReference type="GO" id="GO:0016757">
    <property type="term" value="F:glycosyltransferase activity"/>
    <property type="evidence" value="ECO:0007669"/>
    <property type="project" value="UniProtKB-KW"/>
</dbReference>
<proteinExistence type="predicted"/>
<organism evidence="4 5">
    <name type="scientific">Rhodococcoides kroppenstedtii</name>
    <dbReference type="NCBI Taxonomy" id="293050"/>
    <lineage>
        <taxon>Bacteria</taxon>
        <taxon>Bacillati</taxon>
        <taxon>Actinomycetota</taxon>
        <taxon>Actinomycetes</taxon>
        <taxon>Mycobacteriales</taxon>
        <taxon>Nocardiaceae</taxon>
        <taxon>Rhodococcoides</taxon>
    </lineage>
</organism>
<name>A0A1I0TKF3_9NOCA</name>
<feature type="domain" description="Glycosyltransferase 2-like" evidence="2">
    <location>
        <begin position="37"/>
        <end position="136"/>
    </location>
</feature>
<reference evidence="4 5" key="1">
    <citation type="submission" date="2016-10" db="EMBL/GenBank/DDBJ databases">
        <authorList>
            <person name="de Groot N.N."/>
        </authorList>
    </citation>
    <scope>NUCLEOTIDE SEQUENCE [LARGE SCALE GENOMIC DNA]</scope>
    <source>
        <strain evidence="4 5">DSM 44908</strain>
    </source>
</reference>
<keyword evidence="1 4" id="KW-0808">Transferase</keyword>
<dbReference type="EMBL" id="FOJN01000007">
    <property type="protein sequence ID" value="SFA52215.1"/>
    <property type="molecule type" value="Genomic_DNA"/>
</dbReference>
<dbReference type="SUPFAM" id="SSF53448">
    <property type="entry name" value="Nucleotide-diphospho-sugar transferases"/>
    <property type="match status" value="1"/>
</dbReference>
<accession>A0A1I0TKF3</accession>
<evidence type="ECO:0000313" key="4">
    <source>
        <dbReference type="EMBL" id="SFA52215.1"/>
    </source>
</evidence>
<dbReference type="Pfam" id="PF02709">
    <property type="entry name" value="Glyco_transf_7C"/>
    <property type="match status" value="1"/>
</dbReference>
<dbReference type="RefSeq" id="WP_244516482.1">
    <property type="nucleotide sequence ID" value="NZ_FOJN01000007.1"/>
</dbReference>
<dbReference type="PANTHER" id="PTHR43685">
    <property type="entry name" value="GLYCOSYLTRANSFERASE"/>
    <property type="match status" value="1"/>
</dbReference>
<dbReference type="PANTHER" id="PTHR43685:SF3">
    <property type="entry name" value="SLR2126 PROTEIN"/>
    <property type="match status" value="1"/>
</dbReference>
<evidence type="ECO:0000256" key="1">
    <source>
        <dbReference type="ARBA" id="ARBA00022679"/>
    </source>
</evidence>
<gene>
    <name evidence="4" type="ORF">SAMN05444374_107114</name>
</gene>
<evidence type="ECO:0000259" key="3">
    <source>
        <dbReference type="Pfam" id="PF02709"/>
    </source>
</evidence>
<protein>
    <submittedName>
        <fullName evidence="4">N-terminal domain of galactosyltransferase</fullName>
    </submittedName>
</protein>
<feature type="domain" description="Galactosyltransferase C-terminal" evidence="3">
    <location>
        <begin position="190"/>
        <end position="241"/>
    </location>
</feature>
<dbReference type="Gene3D" id="3.90.550.10">
    <property type="entry name" value="Spore Coat Polysaccharide Biosynthesis Protein SpsA, Chain A"/>
    <property type="match status" value="1"/>
</dbReference>